<reference evidence="1 2" key="1">
    <citation type="submission" date="2020-08" db="EMBL/GenBank/DDBJ databases">
        <authorList>
            <person name="Koutsovoulos G."/>
            <person name="Danchin GJ E."/>
        </authorList>
    </citation>
    <scope>NUCLEOTIDE SEQUENCE [LARGE SCALE GENOMIC DNA]</scope>
</reference>
<organism evidence="1 2">
    <name type="scientific">Meloidogyne enterolobii</name>
    <name type="common">Root-knot nematode worm</name>
    <name type="synonym">Meloidogyne mayaguensis</name>
    <dbReference type="NCBI Taxonomy" id="390850"/>
    <lineage>
        <taxon>Eukaryota</taxon>
        <taxon>Metazoa</taxon>
        <taxon>Ecdysozoa</taxon>
        <taxon>Nematoda</taxon>
        <taxon>Chromadorea</taxon>
        <taxon>Rhabditida</taxon>
        <taxon>Tylenchina</taxon>
        <taxon>Tylenchomorpha</taxon>
        <taxon>Tylenchoidea</taxon>
        <taxon>Meloidogynidae</taxon>
        <taxon>Meloidogyninae</taxon>
        <taxon>Meloidogyne</taxon>
    </lineage>
</organism>
<comment type="caution">
    <text evidence="1">The sequence shown here is derived from an EMBL/GenBank/DDBJ whole genome shotgun (WGS) entry which is preliminary data.</text>
</comment>
<accession>A0A6V7WDI1</accession>
<evidence type="ECO:0000313" key="2">
    <source>
        <dbReference type="Proteomes" id="UP000580250"/>
    </source>
</evidence>
<dbReference type="OrthoDB" id="5866174at2759"/>
<protein>
    <submittedName>
        <fullName evidence="1">Uncharacterized protein</fullName>
    </submittedName>
</protein>
<evidence type="ECO:0000313" key="1">
    <source>
        <dbReference type="EMBL" id="CAD2185048.1"/>
    </source>
</evidence>
<dbReference type="Proteomes" id="UP000580250">
    <property type="component" value="Unassembled WGS sequence"/>
</dbReference>
<name>A0A6V7WDI1_MELEN</name>
<dbReference type="AlphaFoldDB" id="A0A6V7WDI1"/>
<dbReference type="EMBL" id="CAJEWN010000526">
    <property type="protein sequence ID" value="CAD2185048.1"/>
    <property type="molecule type" value="Genomic_DNA"/>
</dbReference>
<proteinExistence type="predicted"/>
<sequence length="86" mass="10642">MLGKDSKFMKMTAKMRQETYRRKSDILNAAKSVYRPAPKPFPDRNEWLNQRFSNIYWSFRKLQFQLFFKNEGWYKFLEIFIIFNIT</sequence>
<gene>
    <name evidence="1" type="ORF">MENT_LOCUS37445</name>
</gene>